<feature type="transmembrane region" description="Helical" evidence="1">
    <location>
        <begin position="89"/>
        <end position="108"/>
    </location>
</feature>
<comment type="caution">
    <text evidence="2">The sequence shown here is derived from an EMBL/GenBank/DDBJ whole genome shotgun (WGS) entry which is preliminary data.</text>
</comment>
<sequence>MNALARNQLRRLSPGGFDSGASDAAIDFQRLPALEQVRIVSESSSKLAEELKKFIGAFEVRETFRDLAFRLSRDYLENLTPSLRSSVEIIAAVLFFFTVKGVAFLLYWLIEFMAFILFKFLLITGFAYITVENRGRQFILLS</sequence>
<protein>
    <submittedName>
        <fullName evidence="2">Uncharacterized protein</fullName>
    </submittedName>
</protein>
<evidence type="ECO:0000313" key="2">
    <source>
        <dbReference type="EMBL" id="KKU98642.1"/>
    </source>
</evidence>
<dbReference type="EMBL" id="LCPO01000018">
    <property type="protein sequence ID" value="KKU98642.1"/>
    <property type="molecule type" value="Genomic_DNA"/>
</dbReference>
<dbReference type="AlphaFoldDB" id="A0A0G1UWW9"/>
<evidence type="ECO:0000313" key="3">
    <source>
        <dbReference type="Proteomes" id="UP000034600"/>
    </source>
</evidence>
<name>A0A0G1UWW9_9BACT</name>
<feature type="transmembrane region" description="Helical" evidence="1">
    <location>
        <begin position="114"/>
        <end position="131"/>
    </location>
</feature>
<gene>
    <name evidence="2" type="ORF">UY32_C0018G0003</name>
</gene>
<reference evidence="2 3" key="1">
    <citation type="journal article" date="2015" name="Nature">
        <title>rRNA introns, odd ribosomes, and small enigmatic genomes across a large radiation of phyla.</title>
        <authorList>
            <person name="Brown C.T."/>
            <person name="Hug L.A."/>
            <person name="Thomas B.C."/>
            <person name="Sharon I."/>
            <person name="Castelle C.J."/>
            <person name="Singh A."/>
            <person name="Wilkins M.J."/>
            <person name="Williams K.H."/>
            <person name="Banfield J.F."/>
        </authorList>
    </citation>
    <scope>NUCLEOTIDE SEQUENCE [LARGE SCALE GENOMIC DNA]</scope>
</reference>
<evidence type="ECO:0000256" key="1">
    <source>
        <dbReference type="SAM" id="Phobius"/>
    </source>
</evidence>
<keyword evidence="1" id="KW-0812">Transmembrane</keyword>
<dbReference type="Proteomes" id="UP000034600">
    <property type="component" value="Unassembled WGS sequence"/>
</dbReference>
<keyword evidence="1" id="KW-0472">Membrane</keyword>
<proteinExistence type="predicted"/>
<accession>A0A0G1UWW9</accession>
<organism evidence="2 3">
    <name type="scientific">Candidatus Jorgensenbacteria bacterium GW2011_GWC1_48_8</name>
    <dbReference type="NCBI Taxonomy" id="1618666"/>
    <lineage>
        <taxon>Bacteria</taxon>
        <taxon>Candidatus Joergenseniibacteriota</taxon>
    </lineage>
</organism>
<keyword evidence="1" id="KW-1133">Transmembrane helix</keyword>